<dbReference type="EMBL" id="CP019633">
    <property type="protein sequence ID" value="AQQ09606.1"/>
    <property type="molecule type" value="Genomic_DNA"/>
</dbReference>
<keyword evidence="6 8" id="KW-0472">Membrane</keyword>
<keyword evidence="1 8" id="KW-0813">Transport</keyword>
<evidence type="ECO:0000256" key="6">
    <source>
        <dbReference type="ARBA" id="ARBA00023136"/>
    </source>
</evidence>
<feature type="transmembrane region" description="Helical" evidence="8">
    <location>
        <begin position="153"/>
        <end position="169"/>
    </location>
</feature>
<dbReference type="Pfam" id="PF02659">
    <property type="entry name" value="Mntp"/>
    <property type="match status" value="1"/>
</dbReference>
<proteinExistence type="inferred from homology"/>
<keyword evidence="3 8" id="KW-0812">Transmembrane</keyword>
<evidence type="ECO:0000256" key="4">
    <source>
        <dbReference type="ARBA" id="ARBA00022989"/>
    </source>
</evidence>
<dbReference type="InterPro" id="IPR003810">
    <property type="entry name" value="Mntp/YtaF"/>
</dbReference>
<name>A0A1Q2HQR7_9BACT</name>
<keyword evidence="10" id="KW-1185">Reference proteome</keyword>
<feature type="transmembrane region" description="Helical" evidence="8">
    <location>
        <begin position="120"/>
        <end position="141"/>
    </location>
</feature>
<dbReference type="OrthoDB" id="9811590at2"/>
<evidence type="ECO:0000256" key="1">
    <source>
        <dbReference type="ARBA" id="ARBA00022448"/>
    </source>
</evidence>
<keyword evidence="2 8" id="KW-1003">Cell membrane</keyword>
<sequence>MDAFSVSLAIGAAYKELKFSRSMFMASMFGLFQALMPLAGFFVGGFFSKYLQNAANLLAFFILSFLGVKMIYEAGKLLNTGRGGKVRADMAAIIILAFAASIDALAAGFTITLFDTSVWFAVTVIGIITFILSIIGTELGCRAGHLFENKTELAGGIILIVLGIKILIFG</sequence>
<evidence type="ECO:0000256" key="3">
    <source>
        <dbReference type="ARBA" id="ARBA00022692"/>
    </source>
</evidence>
<dbReference type="GO" id="GO:0005886">
    <property type="term" value="C:plasma membrane"/>
    <property type="evidence" value="ECO:0007669"/>
    <property type="project" value="UniProtKB-SubCell"/>
</dbReference>
<evidence type="ECO:0000256" key="7">
    <source>
        <dbReference type="ARBA" id="ARBA00023211"/>
    </source>
</evidence>
<feature type="transmembrane region" description="Helical" evidence="8">
    <location>
        <begin position="93"/>
        <end position="114"/>
    </location>
</feature>
<evidence type="ECO:0000313" key="10">
    <source>
        <dbReference type="Proteomes" id="UP000188273"/>
    </source>
</evidence>
<evidence type="ECO:0000256" key="2">
    <source>
        <dbReference type="ARBA" id="ARBA00022475"/>
    </source>
</evidence>
<protein>
    <recommendedName>
        <fullName evidence="8">Putative manganese efflux pump MntP</fullName>
    </recommendedName>
</protein>
<keyword evidence="7 8" id="KW-0464">Manganese</keyword>
<gene>
    <name evidence="8 9" type="primary">mntP</name>
    <name evidence="9" type="ORF">L21SP3_01414</name>
</gene>
<dbReference type="HAMAP" id="MF_01521">
    <property type="entry name" value="MntP_pump"/>
    <property type="match status" value="1"/>
</dbReference>
<accession>A0A1Q2HQR7</accession>
<comment type="similarity">
    <text evidence="8">Belongs to the MntP (TC 9.B.29) family.</text>
</comment>
<keyword evidence="4 8" id="KW-1133">Transmembrane helix</keyword>
<dbReference type="Proteomes" id="UP000188273">
    <property type="component" value="Chromosome"/>
</dbReference>
<comment type="subcellular location">
    <subcellularLocation>
        <location evidence="8">Cell membrane</location>
        <topology evidence="8">Multi-pass membrane protein</topology>
    </subcellularLocation>
</comment>
<evidence type="ECO:0000313" key="9">
    <source>
        <dbReference type="EMBL" id="AQQ09606.1"/>
    </source>
</evidence>
<dbReference type="PANTHER" id="PTHR35529:SF1">
    <property type="entry name" value="MANGANESE EFFLUX PUMP MNTP-RELATED"/>
    <property type="match status" value="1"/>
</dbReference>
<feature type="transmembrane region" description="Helical" evidence="8">
    <location>
        <begin position="24"/>
        <end position="48"/>
    </location>
</feature>
<dbReference type="RefSeq" id="WP_077540188.1">
    <property type="nucleotide sequence ID" value="NZ_CP019633.1"/>
</dbReference>
<dbReference type="STRING" id="1940790.L21SP3_01414"/>
<keyword evidence="5 8" id="KW-0406">Ion transport</keyword>
<evidence type="ECO:0000256" key="8">
    <source>
        <dbReference type="HAMAP-Rule" id="MF_01521"/>
    </source>
</evidence>
<dbReference type="GO" id="GO:0005384">
    <property type="term" value="F:manganese ion transmembrane transporter activity"/>
    <property type="evidence" value="ECO:0007669"/>
    <property type="project" value="UniProtKB-UniRule"/>
</dbReference>
<comment type="function">
    <text evidence="8">Probably functions as a manganese efflux pump.</text>
</comment>
<feature type="transmembrane region" description="Helical" evidence="8">
    <location>
        <begin position="54"/>
        <end position="72"/>
    </location>
</feature>
<dbReference type="AlphaFoldDB" id="A0A1Q2HQR7"/>
<organism evidence="9 10">
    <name type="scientific">Sedimentisphaera cyanobacteriorum</name>
    <dbReference type="NCBI Taxonomy" id="1940790"/>
    <lineage>
        <taxon>Bacteria</taxon>
        <taxon>Pseudomonadati</taxon>
        <taxon>Planctomycetota</taxon>
        <taxon>Phycisphaerae</taxon>
        <taxon>Sedimentisphaerales</taxon>
        <taxon>Sedimentisphaeraceae</taxon>
        <taxon>Sedimentisphaera</taxon>
    </lineage>
</organism>
<dbReference type="PANTHER" id="PTHR35529">
    <property type="entry name" value="MANGANESE EFFLUX PUMP MNTP-RELATED"/>
    <property type="match status" value="1"/>
</dbReference>
<dbReference type="InterPro" id="IPR022929">
    <property type="entry name" value="Put_MntP"/>
</dbReference>
<dbReference type="KEGG" id="pbu:L21SP3_01414"/>
<reference evidence="10" key="1">
    <citation type="submission" date="2017-02" db="EMBL/GenBank/DDBJ databases">
        <title>Comparative genomics and description of representatives of a novel lineage of planctomycetes thriving in anoxic sediments.</title>
        <authorList>
            <person name="Spring S."/>
            <person name="Bunk B."/>
            <person name="Sproer C."/>
            <person name="Klenk H.-P."/>
        </authorList>
    </citation>
    <scope>NUCLEOTIDE SEQUENCE [LARGE SCALE GENOMIC DNA]</scope>
    <source>
        <strain evidence="10">L21-RPul-D3</strain>
    </source>
</reference>
<evidence type="ECO:0000256" key="5">
    <source>
        <dbReference type="ARBA" id="ARBA00023065"/>
    </source>
</evidence>